<feature type="region of interest" description="Disordered" evidence="1">
    <location>
        <begin position="92"/>
        <end position="118"/>
    </location>
</feature>
<feature type="compositionally biased region" description="Basic and acidic residues" evidence="1">
    <location>
        <begin position="102"/>
        <end position="117"/>
    </location>
</feature>
<name>A0A815IW16_9BILA</name>
<dbReference type="Pfam" id="PF19421">
    <property type="entry name" value="Fry_C"/>
    <property type="match status" value="2"/>
</dbReference>
<dbReference type="InterPro" id="IPR045842">
    <property type="entry name" value="Fry_C"/>
</dbReference>
<accession>A0A815IW16</accession>
<dbReference type="EMBL" id="CAJOBC010074988">
    <property type="protein sequence ID" value="CAF4255701.1"/>
    <property type="molecule type" value="Genomic_DNA"/>
</dbReference>
<feature type="domain" description="Protein furry C-terminal" evidence="2">
    <location>
        <begin position="148"/>
        <end position="516"/>
    </location>
</feature>
<comment type="caution">
    <text evidence="3">The sequence shown here is derived from an EMBL/GenBank/DDBJ whole genome shotgun (WGS) entry which is preliminary data.</text>
</comment>
<feature type="domain" description="Protein furry C-terminal" evidence="2">
    <location>
        <begin position="2"/>
        <end position="80"/>
    </location>
</feature>
<dbReference type="EMBL" id="CAJNOQ010015860">
    <property type="protein sequence ID" value="CAF1370066.1"/>
    <property type="molecule type" value="Genomic_DNA"/>
</dbReference>
<dbReference type="Proteomes" id="UP000681722">
    <property type="component" value="Unassembled WGS sequence"/>
</dbReference>
<evidence type="ECO:0000313" key="5">
    <source>
        <dbReference type="Proteomes" id="UP000663829"/>
    </source>
</evidence>
<gene>
    <name evidence="3" type="ORF">GPM918_LOCUS31810</name>
    <name evidence="4" type="ORF">SRO942_LOCUS32464</name>
</gene>
<feature type="region of interest" description="Disordered" evidence="1">
    <location>
        <begin position="527"/>
        <end position="547"/>
    </location>
</feature>
<dbReference type="AlphaFoldDB" id="A0A815IW16"/>
<evidence type="ECO:0000256" key="1">
    <source>
        <dbReference type="SAM" id="MobiDB-lite"/>
    </source>
</evidence>
<dbReference type="OrthoDB" id="6287725at2759"/>
<dbReference type="Proteomes" id="UP000663829">
    <property type="component" value="Unassembled WGS sequence"/>
</dbReference>
<feature type="non-terminal residue" evidence="3">
    <location>
        <position position="547"/>
    </location>
</feature>
<reference evidence="3" key="1">
    <citation type="submission" date="2021-02" db="EMBL/GenBank/DDBJ databases">
        <authorList>
            <person name="Nowell W R."/>
        </authorList>
    </citation>
    <scope>NUCLEOTIDE SEQUENCE</scope>
</reference>
<organism evidence="3 5">
    <name type="scientific">Didymodactylos carnosus</name>
    <dbReference type="NCBI Taxonomy" id="1234261"/>
    <lineage>
        <taxon>Eukaryota</taxon>
        <taxon>Metazoa</taxon>
        <taxon>Spiralia</taxon>
        <taxon>Gnathifera</taxon>
        <taxon>Rotifera</taxon>
        <taxon>Eurotatoria</taxon>
        <taxon>Bdelloidea</taxon>
        <taxon>Philodinida</taxon>
        <taxon>Philodinidae</taxon>
        <taxon>Didymodactylos</taxon>
    </lineage>
</organism>
<evidence type="ECO:0000313" key="4">
    <source>
        <dbReference type="EMBL" id="CAF4255701.1"/>
    </source>
</evidence>
<sequence length="547" mass="62249">ARTRERLVALMYACGKQVGLSRLPLNRSASVVFSQASDLAEQPNLPGSLPSSSKESMNSENVEQTFISKQFDFLNDEDSVSVMFPITTNTTDFGEEDDGPFDDGHEAHLPPDTEPRRSISNTLRSLSTEWLDPYRIKSKIRGKIPFMQHKHSTSDTNHKELADINPRTMNMDEFTSLEQQHRQRNGESVMSEDTPDTSIHNMGILNVMTISNDDIEDSWRQHAKIVIDDINAADSVKTFILFRKLFKETRRRLSILVHEACHFNMLDMVMEKLDCSLVFVDPDIMSTYQLLTKHCLIVVEMNENYINYLAKKAVAIDCLDSVKANLKLQSLGEIVYKTNDNFACHEQKLHMCKHLYNMFFQIITLAESFSKLINNLSSVARDLTSTNIINLSTEFSTALNGLHDFLQDIKCGKEDQPTIETNLLPSPETAYAYVFQCVHAAHYSNCIKYLRSAKSLWPEEFGYEENSETDVALAIYYQSFKQHSSANILVIIQQNPSITDVCHKLYELNLRTFSSFQELDLSTSNTKRDLSTTTTTTATSSNTHFEI</sequence>
<evidence type="ECO:0000313" key="3">
    <source>
        <dbReference type="EMBL" id="CAF1370066.1"/>
    </source>
</evidence>
<protein>
    <recommendedName>
        <fullName evidence="2">Protein furry C-terminal domain-containing protein</fullName>
    </recommendedName>
</protein>
<proteinExistence type="predicted"/>
<feature type="compositionally biased region" description="Low complexity" evidence="1">
    <location>
        <begin position="531"/>
        <end position="547"/>
    </location>
</feature>
<evidence type="ECO:0000259" key="2">
    <source>
        <dbReference type="Pfam" id="PF19421"/>
    </source>
</evidence>
<keyword evidence="5" id="KW-1185">Reference proteome</keyword>